<sequence>WASPSSVLSFSQSSRSSPFLSLPASWGGPPDATRTARTARGRRAGKKTS</sequence>
<name>A0A6J4PJB7_9ACTN</name>
<feature type="compositionally biased region" description="Low complexity" evidence="1">
    <location>
        <begin position="1"/>
        <end position="25"/>
    </location>
</feature>
<dbReference type="AlphaFoldDB" id="A0A6J4PJB7"/>
<feature type="region of interest" description="Disordered" evidence="1">
    <location>
        <begin position="1"/>
        <end position="49"/>
    </location>
</feature>
<organism evidence="2">
    <name type="scientific">uncultured Rubrobacteraceae bacterium</name>
    <dbReference type="NCBI Taxonomy" id="349277"/>
    <lineage>
        <taxon>Bacteria</taxon>
        <taxon>Bacillati</taxon>
        <taxon>Actinomycetota</taxon>
        <taxon>Rubrobacteria</taxon>
        <taxon>Rubrobacterales</taxon>
        <taxon>Rubrobacteraceae</taxon>
        <taxon>environmental samples</taxon>
    </lineage>
</organism>
<dbReference type="EMBL" id="CADCUZ010000069">
    <property type="protein sequence ID" value="CAA9415109.1"/>
    <property type="molecule type" value="Genomic_DNA"/>
</dbReference>
<evidence type="ECO:0000256" key="1">
    <source>
        <dbReference type="SAM" id="MobiDB-lite"/>
    </source>
</evidence>
<proteinExistence type="predicted"/>
<accession>A0A6J4PJB7</accession>
<feature type="non-terminal residue" evidence="2">
    <location>
        <position position="49"/>
    </location>
</feature>
<protein>
    <submittedName>
        <fullName evidence="2">Uncharacterized protein</fullName>
    </submittedName>
</protein>
<evidence type="ECO:0000313" key="2">
    <source>
        <dbReference type="EMBL" id="CAA9415109.1"/>
    </source>
</evidence>
<feature type="compositionally biased region" description="Basic residues" evidence="1">
    <location>
        <begin position="37"/>
        <end position="49"/>
    </location>
</feature>
<gene>
    <name evidence="2" type="ORF">AVDCRST_MAG55-1611</name>
</gene>
<reference evidence="2" key="1">
    <citation type="submission" date="2020-02" db="EMBL/GenBank/DDBJ databases">
        <authorList>
            <person name="Meier V. D."/>
        </authorList>
    </citation>
    <scope>NUCLEOTIDE SEQUENCE</scope>
    <source>
        <strain evidence="2">AVDCRST_MAG55</strain>
    </source>
</reference>
<feature type="non-terminal residue" evidence="2">
    <location>
        <position position="1"/>
    </location>
</feature>